<organism evidence="1 2">
    <name type="scientific">Roseinatronobacter monicus</name>
    <dbReference type="NCBI Taxonomy" id="393481"/>
    <lineage>
        <taxon>Bacteria</taxon>
        <taxon>Pseudomonadati</taxon>
        <taxon>Pseudomonadota</taxon>
        <taxon>Alphaproteobacteria</taxon>
        <taxon>Rhodobacterales</taxon>
        <taxon>Paracoccaceae</taxon>
        <taxon>Roseinatronobacter</taxon>
    </lineage>
</organism>
<name>A0A543KEN3_9RHOB</name>
<protein>
    <submittedName>
        <fullName evidence="1">Uncharacterized protein</fullName>
    </submittedName>
</protein>
<evidence type="ECO:0000313" key="1">
    <source>
        <dbReference type="EMBL" id="TQM93548.1"/>
    </source>
</evidence>
<accession>A0A543KEN3</accession>
<dbReference type="Proteomes" id="UP000320582">
    <property type="component" value="Unassembled WGS sequence"/>
</dbReference>
<sequence>MNWQREFTRPLMGRCTGHSAALVQLLCDRAEDHPDLARHLLAGLDDLQRACDLDMTGTPEPAIIQK</sequence>
<gene>
    <name evidence="1" type="ORF">BD293_2185</name>
</gene>
<evidence type="ECO:0000313" key="2">
    <source>
        <dbReference type="Proteomes" id="UP000320582"/>
    </source>
</evidence>
<dbReference type="AlphaFoldDB" id="A0A543KEN3"/>
<comment type="caution">
    <text evidence="1">The sequence shown here is derived from an EMBL/GenBank/DDBJ whole genome shotgun (WGS) entry which is preliminary data.</text>
</comment>
<dbReference type="RefSeq" id="WP_142081536.1">
    <property type="nucleotide sequence ID" value="NZ_VFPT01000001.1"/>
</dbReference>
<proteinExistence type="predicted"/>
<reference evidence="1 2" key="1">
    <citation type="submission" date="2019-06" db="EMBL/GenBank/DDBJ databases">
        <title>Genomic Encyclopedia of Archaeal and Bacterial Type Strains, Phase II (KMG-II): from individual species to whole genera.</title>
        <authorList>
            <person name="Goeker M."/>
        </authorList>
    </citation>
    <scope>NUCLEOTIDE SEQUENCE [LARGE SCALE GENOMIC DNA]</scope>
    <source>
        <strain evidence="1 2">DSM 18423</strain>
    </source>
</reference>
<keyword evidence="2" id="KW-1185">Reference proteome</keyword>
<dbReference type="EMBL" id="VFPT01000001">
    <property type="protein sequence ID" value="TQM93548.1"/>
    <property type="molecule type" value="Genomic_DNA"/>
</dbReference>